<dbReference type="AlphaFoldDB" id="A0A5J6MM40"/>
<accession>A0A5J6MM40</accession>
<feature type="region of interest" description="Disordered" evidence="1">
    <location>
        <begin position="52"/>
        <end position="75"/>
    </location>
</feature>
<gene>
    <name evidence="3" type="ORF">FRZ44_39920</name>
</gene>
<evidence type="ECO:0000313" key="4">
    <source>
        <dbReference type="Proteomes" id="UP000326202"/>
    </source>
</evidence>
<organism evidence="3 4">
    <name type="scientific">Hypericibacter terrae</name>
    <dbReference type="NCBI Taxonomy" id="2602015"/>
    <lineage>
        <taxon>Bacteria</taxon>
        <taxon>Pseudomonadati</taxon>
        <taxon>Pseudomonadota</taxon>
        <taxon>Alphaproteobacteria</taxon>
        <taxon>Rhodospirillales</taxon>
        <taxon>Dongiaceae</taxon>
        <taxon>Hypericibacter</taxon>
    </lineage>
</organism>
<name>A0A5J6MM40_9PROT</name>
<dbReference type="EMBL" id="CP042906">
    <property type="protein sequence ID" value="QEX18682.1"/>
    <property type="molecule type" value="Genomic_DNA"/>
</dbReference>
<keyword evidence="2" id="KW-0732">Signal</keyword>
<sequence>MMIRASTLIPAFLLSAGLAMSGYAMAQPSNDDVATPLHATIALAANDCVGNSQPDPQDCYPPNRQGKREFIRHSA</sequence>
<proteinExistence type="predicted"/>
<reference evidence="3 4" key="1">
    <citation type="submission" date="2019-08" db="EMBL/GenBank/DDBJ databases">
        <title>Hyperibacter terrae gen. nov., sp. nov. and Hyperibacter viscosus sp. nov., two new members in the family Rhodospirillaceae isolated from the rhizosphere of Hypericum perforatum.</title>
        <authorList>
            <person name="Noviana Z."/>
        </authorList>
    </citation>
    <scope>NUCLEOTIDE SEQUENCE [LARGE SCALE GENOMIC DNA]</scope>
    <source>
        <strain evidence="3 4">R5913</strain>
    </source>
</reference>
<feature type="signal peptide" evidence="2">
    <location>
        <begin position="1"/>
        <end position="26"/>
    </location>
</feature>
<evidence type="ECO:0000256" key="2">
    <source>
        <dbReference type="SAM" id="SignalP"/>
    </source>
</evidence>
<dbReference type="Proteomes" id="UP000326202">
    <property type="component" value="Chromosome"/>
</dbReference>
<evidence type="ECO:0000313" key="3">
    <source>
        <dbReference type="EMBL" id="QEX18682.1"/>
    </source>
</evidence>
<dbReference type="KEGG" id="htq:FRZ44_39920"/>
<protein>
    <submittedName>
        <fullName evidence="3">Uncharacterized protein</fullName>
    </submittedName>
</protein>
<evidence type="ECO:0000256" key="1">
    <source>
        <dbReference type="SAM" id="MobiDB-lite"/>
    </source>
</evidence>
<keyword evidence="4" id="KW-1185">Reference proteome</keyword>
<feature type="compositionally biased region" description="Basic and acidic residues" evidence="1">
    <location>
        <begin position="66"/>
        <end position="75"/>
    </location>
</feature>
<feature type="chain" id="PRO_5023895797" evidence="2">
    <location>
        <begin position="27"/>
        <end position="75"/>
    </location>
</feature>